<dbReference type="AlphaFoldDB" id="A0A6D2K3V9"/>
<dbReference type="InterPro" id="IPR036397">
    <property type="entry name" value="RNaseH_sf"/>
</dbReference>
<evidence type="ECO:0000259" key="2">
    <source>
        <dbReference type="PROSITE" id="PS50994"/>
    </source>
</evidence>
<dbReference type="EMBL" id="CACVBM020001293">
    <property type="protein sequence ID" value="CAA7044113.1"/>
    <property type="molecule type" value="Genomic_DNA"/>
</dbReference>
<dbReference type="OrthoDB" id="2013610at2759"/>
<dbReference type="SUPFAM" id="SSF56672">
    <property type="entry name" value="DNA/RNA polymerases"/>
    <property type="match status" value="1"/>
</dbReference>
<dbReference type="InterPro" id="IPR001584">
    <property type="entry name" value="Integrase_cat-core"/>
</dbReference>
<dbReference type="FunFam" id="1.10.340.70:FF:000001">
    <property type="entry name" value="Retrovirus-related Pol polyprotein from transposon gypsy-like Protein"/>
    <property type="match status" value="1"/>
</dbReference>
<dbReference type="Gene3D" id="3.10.20.370">
    <property type="match status" value="1"/>
</dbReference>
<dbReference type="GO" id="GO:0015074">
    <property type="term" value="P:DNA integration"/>
    <property type="evidence" value="ECO:0007669"/>
    <property type="project" value="InterPro"/>
</dbReference>
<proteinExistence type="predicted"/>
<keyword evidence="1" id="KW-0511">Multifunctional enzyme</keyword>
<name>A0A6D2K3V9_9BRAS</name>
<evidence type="ECO:0000256" key="1">
    <source>
        <dbReference type="ARBA" id="ARBA00023268"/>
    </source>
</evidence>
<dbReference type="InterPro" id="IPR012337">
    <property type="entry name" value="RNaseH-like_sf"/>
</dbReference>
<dbReference type="GO" id="GO:0003824">
    <property type="term" value="F:catalytic activity"/>
    <property type="evidence" value="ECO:0007669"/>
    <property type="project" value="UniProtKB-KW"/>
</dbReference>
<reference evidence="3" key="1">
    <citation type="submission" date="2020-01" db="EMBL/GenBank/DDBJ databases">
        <authorList>
            <person name="Mishra B."/>
        </authorList>
    </citation>
    <scope>NUCLEOTIDE SEQUENCE [LARGE SCALE GENOMIC DNA]</scope>
</reference>
<dbReference type="Gene3D" id="1.10.340.70">
    <property type="match status" value="1"/>
</dbReference>
<dbReference type="InterPro" id="IPR050951">
    <property type="entry name" value="Retrovirus_Pol_polyprotein"/>
</dbReference>
<dbReference type="PROSITE" id="PS50994">
    <property type="entry name" value="INTEGRASE"/>
    <property type="match status" value="1"/>
</dbReference>
<organism evidence="3 4">
    <name type="scientific">Microthlaspi erraticum</name>
    <dbReference type="NCBI Taxonomy" id="1685480"/>
    <lineage>
        <taxon>Eukaryota</taxon>
        <taxon>Viridiplantae</taxon>
        <taxon>Streptophyta</taxon>
        <taxon>Embryophyta</taxon>
        <taxon>Tracheophyta</taxon>
        <taxon>Spermatophyta</taxon>
        <taxon>Magnoliopsida</taxon>
        <taxon>eudicotyledons</taxon>
        <taxon>Gunneridae</taxon>
        <taxon>Pentapetalae</taxon>
        <taxon>rosids</taxon>
        <taxon>malvids</taxon>
        <taxon>Brassicales</taxon>
        <taxon>Brassicaceae</taxon>
        <taxon>Coluteocarpeae</taxon>
        <taxon>Microthlaspi</taxon>
    </lineage>
</organism>
<evidence type="ECO:0000313" key="4">
    <source>
        <dbReference type="Proteomes" id="UP000467841"/>
    </source>
</evidence>
<dbReference type="InterPro" id="IPR041577">
    <property type="entry name" value="RT_RNaseH_2"/>
</dbReference>
<keyword evidence="4" id="KW-1185">Reference proteome</keyword>
<dbReference type="PANTHER" id="PTHR37984:SF5">
    <property type="entry name" value="PROTEIN NYNRIN-LIKE"/>
    <property type="match status" value="1"/>
</dbReference>
<dbReference type="Proteomes" id="UP000467841">
    <property type="component" value="Unassembled WGS sequence"/>
</dbReference>
<dbReference type="Gene3D" id="3.30.420.10">
    <property type="entry name" value="Ribonuclease H-like superfamily/Ribonuclease H"/>
    <property type="match status" value="1"/>
</dbReference>
<dbReference type="FunFam" id="3.30.70.270:FF:000020">
    <property type="entry name" value="Transposon Tf2-6 polyprotein-like Protein"/>
    <property type="match status" value="1"/>
</dbReference>
<protein>
    <recommendedName>
        <fullName evidence="2">Integrase catalytic domain-containing protein</fullName>
    </recommendedName>
</protein>
<dbReference type="GO" id="GO:0003676">
    <property type="term" value="F:nucleic acid binding"/>
    <property type="evidence" value="ECO:0007669"/>
    <property type="project" value="InterPro"/>
</dbReference>
<dbReference type="Gene3D" id="3.30.70.270">
    <property type="match status" value="1"/>
</dbReference>
<dbReference type="SUPFAM" id="SSF53098">
    <property type="entry name" value="Ribonuclease H-like"/>
    <property type="match status" value="1"/>
</dbReference>
<dbReference type="InterPro" id="IPR043502">
    <property type="entry name" value="DNA/RNA_pol_sf"/>
</dbReference>
<feature type="domain" description="Integrase catalytic" evidence="2">
    <location>
        <begin position="330"/>
        <end position="494"/>
    </location>
</feature>
<accession>A0A6D2K3V9</accession>
<dbReference type="CDD" id="cd09274">
    <property type="entry name" value="RNase_HI_RT_Ty3"/>
    <property type="match status" value="1"/>
</dbReference>
<sequence>MKNWPAPKSVKELRGFLGLTGYYRKFVKGYGAIARPLTDLLKKDQFEWCNRAQSAFQQLKEAMITAPVLALPNFSEVIVVESDASGYGLGAVLMQGQRPIAYFNSGLSDRDQIKPIYERELMAIVLAIQKWRHYLLGRKFVVHTDQKSLKFLLEQREVSMDYQKWLTKLLDYDFDIIFKPGVENKAEDGLSRIVTQSTTSVNAQLFSVTVLANLQIQDIFRKIEEDATIQAQLQRVKDGLEDREGFTVVDEKLRFRQRLVIPKTSKYIPLILNEFHTSVVGGHSGVLKTLKRVQGIFYWKQMLKDIRKFVAECDVCQRQKYSTLSPAGLLQPLPIPNKVWDGISMDFIEGLPTSQGFNVILVVVDRLSRFAHFLKLKHPFTAYDVAQKFIDGVVKLHGFPGSIVSDRDRIFLSSFWKELFKRAGAKLNFSTVFHPQSDGQTEVLNRCLETYLRCFASSHPKSWARFLTWAELWYNTSFHTTLGSTPFKVVYGREPPNLLSYEA</sequence>
<gene>
    <name evidence="3" type="ORF">MERR_LOCUS31348</name>
</gene>
<dbReference type="Pfam" id="PF17919">
    <property type="entry name" value="RT_RNaseH_2"/>
    <property type="match status" value="1"/>
</dbReference>
<evidence type="ECO:0000313" key="3">
    <source>
        <dbReference type="EMBL" id="CAA7044113.1"/>
    </source>
</evidence>
<comment type="caution">
    <text evidence="3">The sequence shown here is derived from an EMBL/GenBank/DDBJ whole genome shotgun (WGS) entry which is preliminary data.</text>
</comment>
<dbReference type="Pfam" id="PF17921">
    <property type="entry name" value="Integrase_H2C2"/>
    <property type="match status" value="1"/>
</dbReference>
<dbReference type="InterPro" id="IPR041588">
    <property type="entry name" value="Integrase_H2C2"/>
</dbReference>
<dbReference type="PANTHER" id="PTHR37984">
    <property type="entry name" value="PROTEIN CBG26694"/>
    <property type="match status" value="1"/>
</dbReference>
<dbReference type="InterPro" id="IPR043128">
    <property type="entry name" value="Rev_trsase/Diguanyl_cyclase"/>
</dbReference>